<dbReference type="Proteomes" id="UP000537718">
    <property type="component" value="Unassembled WGS sequence"/>
</dbReference>
<gene>
    <name evidence="1" type="ORF">HDE69_002756</name>
</gene>
<sequence length="37" mass="4342">MAIASKMQPARVLQRQPVSYHANLGYFFRKNSKDFIQ</sequence>
<proteinExistence type="predicted"/>
<evidence type="ECO:0000313" key="1">
    <source>
        <dbReference type="EMBL" id="MBB5621693.1"/>
    </source>
</evidence>
<name>A0A7W8YTW0_9SPHI</name>
<dbReference type="EMBL" id="JACHCF010000006">
    <property type="protein sequence ID" value="MBB5621693.1"/>
    <property type="molecule type" value="Genomic_DNA"/>
</dbReference>
<dbReference type="AlphaFoldDB" id="A0A7W8YTW0"/>
<evidence type="ECO:0000313" key="2">
    <source>
        <dbReference type="Proteomes" id="UP000537718"/>
    </source>
</evidence>
<reference evidence="1 2" key="1">
    <citation type="submission" date="2020-08" db="EMBL/GenBank/DDBJ databases">
        <title>Genomic Encyclopedia of Type Strains, Phase IV (KMG-V): Genome sequencing to study the core and pangenomes of soil and plant-associated prokaryotes.</title>
        <authorList>
            <person name="Whitman W."/>
        </authorList>
    </citation>
    <scope>NUCLEOTIDE SEQUENCE [LARGE SCALE GENOMIC DNA]</scope>
    <source>
        <strain evidence="1 2">MP7CTX6</strain>
    </source>
</reference>
<accession>A0A7W8YTW0</accession>
<organism evidence="1 2">
    <name type="scientific">Pedobacter cryoconitis</name>
    <dbReference type="NCBI Taxonomy" id="188932"/>
    <lineage>
        <taxon>Bacteria</taxon>
        <taxon>Pseudomonadati</taxon>
        <taxon>Bacteroidota</taxon>
        <taxon>Sphingobacteriia</taxon>
        <taxon>Sphingobacteriales</taxon>
        <taxon>Sphingobacteriaceae</taxon>
        <taxon>Pedobacter</taxon>
    </lineage>
</organism>
<comment type="caution">
    <text evidence="1">The sequence shown here is derived from an EMBL/GenBank/DDBJ whole genome shotgun (WGS) entry which is preliminary data.</text>
</comment>
<protein>
    <submittedName>
        <fullName evidence="1">Uncharacterized protein</fullName>
    </submittedName>
</protein>